<dbReference type="AlphaFoldDB" id="A0A3P1BI68"/>
<protein>
    <submittedName>
        <fullName evidence="2">T9SS C-terminal target domain-containing protein</fullName>
    </submittedName>
</protein>
<sequence length="551" mass="60987">MLNLGPELFLTSINSLLTESEEAFSWPYSIVKRKIGSVVFCLINVFTFTLKSTLNRNIYLFFNYLSNTNCLFITMKQALLTLFMLASFYVQAQREADNWVFGNHAGLVFNGQMSEPTHNSRLHQLEGSAIISDRNSGQMLFYTNGISIWNCKHEIMPNGLGLSGSATSTQSALIVPAPGEVNRYYVFTVKAANDGTNPGLHYSLVDLNLNQGFGDVVAGVKNKLIESKTTEKLTAIPHSNGIDYWVLAHAWESNEFLIMLLTAKGVSQIQRSAIGTVHKASQRINNSEAMGYLRASPDGTLVASAVYGLNRPFELYDFDAQTGLLSNYRSLGNFSHQYGVSFSPDNTKLYLSGLYTHNGSYQFDLSTPNNAMTELTLTDTLRGKPVSLSLGGALQLGIDGKLYAALGSPIRSRSGNTKITVVNKPNESGEDCKVGFMSMEFRGKAPLLGLPNFIQSIFNERKKPLDAPTKELINVYPNPVVTNTLTIEPSQVDQPIEGFSVYDPSGREIFHSNQWLTSKVTLDTSTWKSGMIYQVVFHHNNQPITKKILKQ</sequence>
<dbReference type="Proteomes" id="UP000271925">
    <property type="component" value="Unassembled WGS sequence"/>
</dbReference>
<organism evidence="2 3">
    <name type="scientific">Larkinella rosea</name>
    <dbReference type="NCBI Taxonomy" id="2025312"/>
    <lineage>
        <taxon>Bacteria</taxon>
        <taxon>Pseudomonadati</taxon>
        <taxon>Bacteroidota</taxon>
        <taxon>Cytophagia</taxon>
        <taxon>Cytophagales</taxon>
        <taxon>Spirosomataceae</taxon>
        <taxon>Larkinella</taxon>
    </lineage>
</organism>
<dbReference type="NCBIfam" id="TIGR04183">
    <property type="entry name" value="Por_Secre_tail"/>
    <property type="match status" value="1"/>
</dbReference>
<feature type="domain" description="Secretion system C-terminal sorting" evidence="1">
    <location>
        <begin position="475"/>
        <end position="548"/>
    </location>
</feature>
<dbReference type="InterPro" id="IPR026444">
    <property type="entry name" value="Secre_tail"/>
</dbReference>
<comment type="caution">
    <text evidence="2">The sequence shown here is derived from an EMBL/GenBank/DDBJ whole genome shotgun (WGS) entry which is preliminary data.</text>
</comment>
<evidence type="ECO:0000313" key="3">
    <source>
        <dbReference type="Proteomes" id="UP000271925"/>
    </source>
</evidence>
<keyword evidence="3" id="KW-1185">Reference proteome</keyword>
<gene>
    <name evidence="2" type="ORF">EHT25_20940</name>
</gene>
<dbReference type="EMBL" id="RQJO01000010">
    <property type="protein sequence ID" value="RRB00665.1"/>
    <property type="molecule type" value="Genomic_DNA"/>
</dbReference>
<evidence type="ECO:0000313" key="2">
    <source>
        <dbReference type="EMBL" id="RRB00665.1"/>
    </source>
</evidence>
<dbReference type="Pfam" id="PF18962">
    <property type="entry name" value="Por_Secre_tail"/>
    <property type="match status" value="1"/>
</dbReference>
<proteinExistence type="predicted"/>
<dbReference type="SUPFAM" id="SSF63829">
    <property type="entry name" value="Calcium-dependent phosphotriesterase"/>
    <property type="match status" value="1"/>
</dbReference>
<name>A0A3P1BI68_9BACT</name>
<evidence type="ECO:0000259" key="1">
    <source>
        <dbReference type="Pfam" id="PF18962"/>
    </source>
</evidence>
<dbReference type="OrthoDB" id="9765926at2"/>
<reference evidence="2 3" key="1">
    <citation type="submission" date="2018-11" db="EMBL/GenBank/DDBJ databases">
        <authorList>
            <person name="Zhou Z."/>
            <person name="Wang G."/>
        </authorList>
    </citation>
    <scope>NUCLEOTIDE SEQUENCE [LARGE SCALE GENOMIC DNA]</scope>
    <source>
        <strain evidence="2 3">KCTC52004</strain>
    </source>
</reference>
<accession>A0A3P1BI68</accession>